<evidence type="ECO:0000256" key="3">
    <source>
        <dbReference type="ARBA" id="ARBA00023002"/>
    </source>
</evidence>
<dbReference type="RefSeq" id="WP_413278478.1">
    <property type="nucleotide sequence ID" value="NZ_JBHFNT010000139.1"/>
</dbReference>
<keyword evidence="3 4" id="KW-0560">Oxidoreductase</keyword>
<evidence type="ECO:0000313" key="5">
    <source>
        <dbReference type="Proteomes" id="UP001576780"/>
    </source>
</evidence>
<proteinExistence type="predicted"/>
<organism evidence="4 5">
    <name type="scientific">Floridaenema evergladense BLCC-F167</name>
    <dbReference type="NCBI Taxonomy" id="3153639"/>
    <lineage>
        <taxon>Bacteria</taxon>
        <taxon>Bacillati</taxon>
        <taxon>Cyanobacteriota</taxon>
        <taxon>Cyanophyceae</taxon>
        <taxon>Oscillatoriophycideae</taxon>
        <taxon>Aerosakkonematales</taxon>
        <taxon>Aerosakkonemataceae</taxon>
        <taxon>Floridanema</taxon>
        <taxon>Floridanema evergladense</taxon>
    </lineage>
</organism>
<keyword evidence="5" id="KW-1185">Reference proteome</keyword>
<dbReference type="InterPro" id="IPR004136">
    <property type="entry name" value="NMO"/>
</dbReference>
<dbReference type="GO" id="GO:0016491">
    <property type="term" value="F:oxidoreductase activity"/>
    <property type="evidence" value="ECO:0007669"/>
    <property type="project" value="UniProtKB-KW"/>
</dbReference>
<dbReference type="Proteomes" id="UP001576780">
    <property type="component" value="Unassembled WGS sequence"/>
</dbReference>
<comment type="caution">
    <text evidence="4">The sequence shown here is derived from an EMBL/GenBank/DDBJ whole genome shotgun (WGS) entry which is preliminary data.</text>
</comment>
<dbReference type="Pfam" id="PF03060">
    <property type="entry name" value="NMO"/>
    <property type="match status" value="1"/>
</dbReference>
<dbReference type="PANTHER" id="PTHR32332">
    <property type="entry name" value="2-NITROPROPANE DIOXYGENASE"/>
    <property type="match status" value="1"/>
</dbReference>
<sequence length="365" mass="39575">MQTLPSLQIGQHIARYPIIQGGMGIRISGSNLAAAVANAGGIGVISAVGLGLNSPYFDITEPNVRLRREQFFAANRLALIDELNKARELSPDGIIGVNVMVAAKDYETLVRTAAQQGVNLIISGAGLPLQLPEYTTEYPEVALVPIVSTTRAAKIICRKWEQKYKRLPDAFVVENPNTAGGHLGAKYEELNDPALEAEQVIPELVNYLQRELGQPIPVIAAGGVWDRTDIVKMLQLGASGVQIGTRFITTDECDADLRYKEFHLHARPEDVMLISSPVGLPGRALRNPFVEKVMSGSSPNEKGCLLNCLQVCRCRDAGELYCIVRALDKASRGDVENGLVFSGSNAGRADRIMPVAELMAQLVQF</sequence>
<accession>A0ABV4WLX5</accession>
<dbReference type="SUPFAM" id="SSF51412">
    <property type="entry name" value="Inosine monophosphate dehydrogenase (IMPDH)"/>
    <property type="match status" value="1"/>
</dbReference>
<dbReference type="EMBL" id="JBHFNT010000139">
    <property type="protein sequence ID" value="MFB2836084.1"/>
    <property type="molecule type" value="Genomic_DNA"/>
</dbReference>
<gene>
    <name evidence="4" type="ORF">ACE1CA_16250</name>
</gene>
<name>A0ABV4WLX5_9CYAN</name>
<evidence type="ECO:0000313" key="4">
    <source>
        <dbReference type="EMBL" id="MFB2836084.1"/>
    </source>
</evidence>
<evidence type="ECO:0000256" key="1">
    <source>
        <dbReference type="ARBA" id="ARBA00022630"/>
    </source>
</evidence>
<evidence type="ECO:0000256" key="2">
    <source>
        <dbReference type="ARBA" id="ARBA00022643"/>
    </source>
</evidence>
<keyword evidence="2" id="KW-0288">FMN</keyword>
<keyword evidence="1" id="KW-0285">Flavoprotein</keyword>
<dbReference type="PANTHER" id="PTHR32332:SF18">
    <property type="entry name" value="2-NITROPROPANE DIOXYGENASE"/>
    <property type="match status" value="1"/>
</dbReference>
<dbReference type="EC" id="1.13.12.-" evidence="4"/>
<dbReference type="Gene3D" id="3.20.20.70">
    <property type="entry name" value="Aldolase class I"/>
    <property type="match status" value="1"/>
</dbReference>
<dbReference type="InterPro" id="IPR013785">
    <property type="entry name" value="Aldolase_TIM"/>
</dbReference>
<reference evidence="4 5" key="1">
    <citation type="submission" date="2024-09" db="EMBL/GenBank/DDBJ databases">
        <title>Floridaenema gen nov. (Aerosakkonemataceae, Aerosakkonematales ord. nov., Cyanobacteria) from benthic tropical and subtropical fresh waters, with the description of four new species.</title>
        <authorList>
            <person name="Moretto J.A."/>
            <person name="Berthold D.E."/>
            <person name="Lefler F.W."/>
            <person name="Huang I.-S."/>
            <person name="Laughinghouse H. IV."/>
        </authorList>
    </citation>
    <scope>NUCLEOTIDE SEQUENCE [LARGE SCALE GENOMIC DNA]</scope>
    <source>
        <strain evidence="4 5">BLCC-F167</strain>
    </source>
</reference>
<dbReference type="CDD" id="cd04730">
    <property type="entry name" value="NPD_like"/>
    <property type="match status" value="1"/>
</dbReference>
<protein>
    <submittedName>
        <fullName evidence="4">NAD(P)H-dependent flavin oxidoreductase</fullName>
        <ecNumber evidence="4">1.13.12.-</ecNumber>
    </submittedName>
</protein>